<protein>
    <submittedName>
        <fullName evidence="2">Uncharacterized protein</fullName>
    </submittedName>
</protein>
<evidence type="ECO:0000313" key="2">
    <source>
        <dbReference type="EMBL" id="KAJ3180418.1"/>
    </source>
</evidence>
<evidence type="ECO:0000313" key="3">
    <source>
        <dbReference type="Proteomes" id="UP001212152"/>
    </source>
</evidence>
<name>A0AAD5TP10_9FUNG</name>
<gene>
    <name evidence="2" type="ORF">HDU87_001927</name>
</gene>
<dbReference type="Proteomes" id="UP001212152">
    <property type="component" value="Unassembled WGS sequence"/>
</dbReference>
<feature type="compositionally biased region" description="Acidic residues" evidence="1">
    <location>
        <begin position="375"/>
        <end position="388"/>
    </location>
</feature>
<evidence type="ECO:0000256" key="1">
    <source>
        <dbReference type="SAM" id="MobiDB-lite"/>
    </source>
</evidence>
<proteinExistence type="predicted"/>
<dbReference type="EMBL" id="JADGJQ010000016">
    <property type="protein sequence ID" value="KAJ3180418.1"/>
    <property type="molecule type" value="Genomic_DNA"/>
</dbReference>
<accession>A0AAD5TP10</accession>
<reference evidence="2" key="1">
    <citation type="submission" date="2020-05" db="EMBL/GenBank/DDBJ databases">
        <title>Phylogenomic resolution of chytrid fungi.</title>
        <authorList>
            <person name="Stajich J.E."/>
            <person name="Amses K."/>
            <person name="Simmons R."/>
            <person name="Seto K."/>
            <person name="Myers J."/>
            <person name="Bonds A."/>
            <person name="Quandt C.A."/>
            <person name="Barry K."/>
            <person name="Liu P."/>
            <person name="Grigoriev I."/>
            <person name="Longcore J.E."/>
            <person name="James T.Y."/>
        </authorList>
    </citation>
    <scope>NUCLEOTIDE SEQUENCE</scope>
    <source>
        <strain evidence="2">JEL0379</strain>
    </source>
</reference>
<organism evidence="2 3">
    <name type="scientific">Geranomyces variabilis</name>
    <dbReference type="NCBI Taxonomy" id="109894"/>
    <lineage>
        <taxon>Eukaryota</taxon>
        <taxon>Fungi</taxon>
        <taxon>Fungi incertae sedis</taxon>
        <taxon>Chytridiomycota</taxon>
        <taxon>Chytridiomycota incertae sedis</taxon>
        <taxon>Chytridiomycetes</taxon>
        <taxon>Spizellomycetales</taxon>
        <taxon>Powellomycetaceae</taxon>
        <taxon>Geranomyces</taxon>
    </lineage>
</organism>
<sequence>MSTAPPLPPIAQAQPADGKRLLCRSHPARCGPRSAYPRQHTHWLPDTINPLEDSDQTALGVTTLDSYIEFKGLVHATHLETASRIIVDRRIEGRIATDSTVANPRLDLLDNTTIPLEYVCVHHTTTGWVAPDCALSERFGPITFNLSIYGSEGIVSPGTGTELNFFTYYFLEVIDYHSSEAASRILVVPSSMAGQYQALDHLRYDPALRGGPWYWDQANNKHYALRRSISYKGSERNHTLEFIRYGNFDFPHHISSWSVVNHLDCKRYRSNCLEVQITATEAFLGMWALLVRLSQRNRPEYRERNDQRPGVAFQQTLNAQPRNLEADPASQELNWEVFLSCLRDRNFACAYAVARKIPNETMNARLPPECRLVNAEDEDDDEDDDDDS</sequence>
<keyword evidence="3" id="KW-1185">Reference proteome</keyword>
<feature type="region of interest" description="Disordered" evidence="1">
    <location>
        <begin position="368"/>
        <end position="388"/>
    </location>
</feature>
<comment type="caution">
    <text evidence="2">The sequence shown here is derived from an EMBL/GenBank/DDBJ whole genome shotgun (WGS) entry which is preliminary data.</text>
</comment>
<dbReference type="AlphaFoldDB" id="A0AAD5TP10"/>